<comment type="subcellular location">
    <subcellularLocation>
        <location evidence="1 8">Cell outer membrane</location>
        <topology evidence="1 8">Multi-pass membrane protein</topology>
    </subcellularLocation>
</comment>
<evidence type="ECO:0000256" key="4">
    <source>
        <dbReference type="ARBA" id="ARBA00022692"/>
    </source>
</evidence>
<keyword evidence="14" id="KW-1185">Reference proteome</keyword>
<feature type="chain" id="PRO_5047488535" evidence="10">
    <location>
        <begin position="28"/>
        <end position="855"/>
    </location>
</feature>
<feature type="signal peptide" evidence="10">
    <location>
        <begin position="1"/>
        <end position="27"/>
    </location>
</feature>
<accession>A0ABS7VDV0</accession>
<keyword evidence="13" id="KW-0675">Receptor</keyword>
<proteinExistence type="inferred from homology"/>
<keyword evidence="5 9" id="KW-0798">TonB box</keyword>
<dbReference type="SUPFAM" id="SSF56935">
    <property type="entry name" value="Porins"/>
    <property type="match status" value="1"/>
</dbReference>
<evidence type="ECO:0000313" key="13">
    <source>
        <dbReference type="EMBL" id="MBZ6067305.1"/>
    </source>
</evidence>
<dbReference type="CDD" id="cd01347">
    <property type="entry name" value="ligand_gated_channel"/>
    <property type="match status" value="1"/>
</dbReference>
<dbReference type="PANTHER" id="PTHR47234">
    <property type="match status" value="1"/>
</dbReference>
<evidence type="ECO:0000313" key="14">
    <source>
        <dbReference type="Proteomes" id="UP000774958"/>
    </source>
</evidence>
<keyword evidence="4 8" id="KW-0812">Transmembrane</keyword>
<comment type="caution">
    <text evidence="13">The sequence shown here is derived from an EMBL/GenBank/DDBJ whole genome shotgun (WGS) entry which is preliminary data.</text>
</comment>
<gene>
    <name evidence="13" type="ORF">LA374_13970</name>
</gene>
<sequence length="855" mass="92542">MLRKSRLSAAVAFALASAAVVATPVSAAEEGQNVEKLQKIKVTGSRISRVDVEGATPVVSVSKAKIEQSGQQTVADYLKQASYNSFGGFSPSSGSSAQSQATVGLRGLGSERTLVLLNGKRIAGSPSMGGTSINLNTIPMAAVERIEVNLDGGSALYGSDAIGGVINVVLKEDFDGLLFQGRLGSPSEEGGDEKSGSIVTGITGEKGSLTMVYEHDVKDVIYMRDRDYLAKQGATAPSLYGRNIKGTDPVTGKPVTKTLDGIDCANTGPGFVTKGTACRFDFAQVAAQTASRTRDTVYVNGRYHINDNVDFVPQVIGSRVTSFGRFAPAAAPFTVNGGTAGGDAVLAANGFDTGVGEKATVYYRFSNVGPRDNEVTDLTGTLNLGFEGTLPTEAVGDVEWNAGYMYSKTDNKNKGSGYVLNPSVQRLVDSGQFVDGEFSPSATSDLSYDTSRNSKMDFFQWYGGLGWDMGELPAGPVSWYLGAEYNDWSYSDIYDSQSEAGNVLGSSGNSGSGVRDVFATYIESLIPITEQIELNLAGRYDKYSDFGSAFSPKASLRYQPLDNLMFRTSWSQSFRAPGLDDLYAADSYSADFAKDYVYCQANGIANCPEEQYSTTRQSNKNLKEETADTFGIGVAYTPLDNLNLSLDYYYIKIDDVIQLATTQTQFYQELNTGSNPNVIRDANGDVEEVIAGMVNLGQLKTSGLDFKVDYKYDFNVATVRTDFSSTYILKYEEGLFAGGPMVDKKGWNGRPDFRFNSGVGVNVPEWWNFDAYLSANYIDSQSQDYVDGQETGHIASNTTWNLNLAVDTSWNGKIQAGVKNMFNRGPSLSDDGFTYDDYLYSIDGRVYYIDYTQKF</sequence>
<feature type="domain" description="TonB-dependent receptor plug" evidence="12">
    <location>
        <begin position="55"/>
        <end position="165"/>
    </location>
</feature>
<dbReference type="InterPro" id="IPR000531">
    <property type="entry name" value="Beta-barrel_TonB"/>
</dbReference>
<dbReference type="RefSeq" id="WP_224163208.1">
    <property type="nucleotide sequence ID" value="NZ_JAIRBT010000019.1"/>
</dbReference>
<dbReference type="Gene3D" id="2.40.170.20">
    <property type="entry name" value="TonB-dependent receptor, beta-barrel domain"/>
    <property type="match status" value="1"/>
</dbReference>
<protein>
    <submittedName>
        <fullName evidence="13">TonB-dependent receptor</fullName>
    </submittedName>
</protein>
<dbReference type="Proteomes" id="UP000774958">
    <property type="component" value="Unassembled WGS sequence"/>
</dbReference>
<evidence type="ECO:0000256" key="8">
    <source>
        <dbReference type="PROSITE-ProRule" id="PRU01360"/>
    </source>
</evidence>
<organism evidence="13 14">
    <name type="scientific">Aeromonas schubertii</name>
    <dbReference type="NCBI Taxonomy" id="652"/>
    <lineage>
        <taxon>Bacteria</taxon>
        <taxon>Pseudomonadati</taxon>
        <taxon>Pseudomonadota</taxon>
        <taxon>Gammaproteobacteria</taxon>
        <taxon>Aeromonadales</taxon>
        <taxon>Aeromonadaceae</taxon>
        <taxon>Aeromonas</taxon>
    </lineage>
</organism>
<dbReference type="InterPro" id="IPR036942">
    <property type="entry name" value="Beta-barrel_TonB_sf"/>
</dbReference>
<dbReference type="InterPro" id="IPR039426">
    <property type="entry name" value="TonB-dep_rcpt-like"/>
</dbReference>
<dbReference type="Pfam" id="PF00593">
    <property type="entry name" value="TonB_dep_Rec_b-barrel"/>
    <property type="match status" value="1"/>
</dbReference>
<dbReference type="PANTHER" id="PTHR47234:SF2">
    <property type="entry name" value="TONB-DEPENDENT RECEPTOR"/>
    <property type="match status" value="1"/>
</dbReference>
<keyword evidence="6 8" id="KW-0472">Membrane</keyword>
<keyword evidence="10" id="KW-0732">Signal</keyword>
<dbReference type="InterPro" id="IPR037066">
    <property type="entry name" value="Plug_dom_sf"/>
</dbReference>
<dbReference type="Gene3D" id="2.170.130.10">
    <property type="entry name" value="TonB-dependent receptor, plug domain"/>
    <property type="match status" value="1"/>
</dbReference>
<comment type="similarity">
    <text evidence="8 9">Belongs to the TonB-dependent receptor family.</text>
</comment>
<keyword evidence="3 8" id="KW-1134">Transmembrane beta strand</keyword>
<evidence type="ECO:0000259" key="11">
    <source>
        <dbReference type="Pfam" id="PF00593"/>
    </source>
</evidence>
<evidence type="ECO:0000256" key="9">
    <source>
        <dbReference type="RuleBase" id="RU003357"/>
    </source>
</evidence>
<evidence type="ECO:0000256" key="3">
    <source>
        <dbReference type="ARBA" id="ARBA00022452"/>
    </source>
</evidence>
<evidence type="ECO:0000256" key="5">
    <source>
        <dbReference type="ARBA" id="ARBA00023077"/>
    </source>
</evidence>
<feature type="domain" description="TonB-dependent receptor-like beta-barrel" evidence="11">
    <location>
        <begin position="348"/>
        <end position="820"/>
    </location>
</feature>
<evidence type="ECO:0000259" key="12">
    <source>
        <dbReference type="Pfam" id="PF07715"/>
    </source>
</evidence>
<dbReference type="PROSITE" id="PS52016">
    <property type="entry name" value="TONB_DEPENDENT_REC_3"/>
    <property type="match status" value="1"/>
</dbReference>
<evidence type="ECO:0000256" key="6">
    <source>
        <dbReference type="ARBA" id="ARBA00023136"/>
    </source>
</evidence>
<evidence type="ECO:0000256" key="2">
    <source>
        <dbReference type="ARBA" id="ARBA00022448"/>
    </source>
</evidence>
<evidence type="ECO:0000256" key="10">
    <source>
        <dbReference type="SAM" id="SignalP"/>
    </source>
</evidence>
<dbReference type="Pfam" id="PF07715">
    <property type="entry name" value="Plug"/>
    <property type="match status" value="1"/>
</dbReference>
<evidence type="ECO:0000256" key="1">
    <source>
        <dbReference type="ARBA" id="ARBA00004571"/>
    </source>
</evidence>
<dbReference type="InterPro" id="IPR012910">
    <property type="entry name" value="Plug_dom"/>
</dbReference>
<reference evidence="13 14" key="1">
    <citation type="submission" date="2021-09" db="EMBL/GenBank/DDBJ databases">
        <title>Aeromonas schubertii isolated from Asian sea bass.</title>
        <authorList>
            <person name="Pinpimai K."/>
        </authorList>
    </citation>
    <scope>NUCLEOTIDE SEQUENCE [LARGE SCALE GENOMIC DNA]</scope>
    <source>
        <strain evidence="13 14">CHULA2021a</strain>
    </source>
</reference>
<keyword evidence="7 8" id="KW-0998">Cell outer membrane</keyword>
<name>A0ABS7VDV0_9GAMM</name>
<evidence type="ECO:0000256" key="7">
    <source>
        <dbReference type="ARBA" id="ARBA00023237"/>
    </source>
</evidence>
<dbReference type="EMBL" id="JAIRBT010000019">
    <property type="protein sequence ID" value="MBZ6067305.1"/>
    <property type="molecule type" value="Genomic_DNA"/>
</dbReference>
<keyword evidence="2 8" id="KW-0813">Transport</keyword>